<dbReference type="EMBL" id="JANPWB010000010">
    <property type="protein sequence ID" value="KAJ1141639.1"/>
    <property type="molecule type" value="Genomic_DNA"/>
</dbReference>
<organism evidence="2 3">
    <name type="scientific">Pleurodeles waltl</name>
    <name type="common">Iberian ribbed newt</name>
    <dbReference type="NCBI Taxonomy" id="8319"/>
    <lineage>
        <taxon>Eukaryota</taxon>
        <taxon>Metazoa</taxon>
        <taxon>Chordata</taxon>
        <taxon>Craniata</taxon>
        <taxon>Vertebrata</taxon>
        <taxon>Euteleostomi</taxon>
        <taxon>Amphibia</taxon>
        <taxon>Batrachia</taxon>
        <taxon>Caudata</taxon>
        <taxon>Salamandroidea</taxon>
        <taxon>Salamandridae</taxon>
        <taxon>Pleurodelinae</taxon>
        <taxon>Pleurodeles</taxon>
    </lineage>
</organism>
<evidence type="ECO:0000313" key="3">
    <source>
        <dbReference type="Proteomes" id="UP001066276"/>
    </source>
</evidence>
<evidence type="ECO:0000313" key="2">
    <source>
        <dbReference type="EMBL" id="KAJ1141639.1"/>
    </source>
</evidence>
<protein>
    <submittedName>
        <fullName evidence="2">Uncharacterized protein</fullName>
    </submittedName>
</protein>
<keyword evidence="3" id="KW-1185">Reference proteome</keyword>
<sequence length="131" mass="13597">MNLETNEFLKVFSTICVSLNPCDGPTLVSDLPYPGGTRSTKLPDPEALGTGANPEVLPGTKGQKRNVASDPGEQEDSEEPVTTGTQTETKAPAVGGEDKDGHVDGTQAGRQRGGEDQEAILQDPGHALGKA</sequence>
<name>A0AAV7QPG5_PLEWA</name>
<dbReference type="AlphaFoldDB" id="A0AAV7QPG5"/>
<feature type="compositionally biased region" description="Polar residues" evidence="1">
    <location>
        <begin position="80"/>
        <end position="89"/>
    </location>
</feature>
<feature type="region of interest" description="Disordered" evidence="1">
    <location>
        <begin position="23"/>
        <end position="131"/>
    </location>
</feature>
<reference evidence="2" key="1">
    <citation type="journal article" date="2022" name="bioRxiv">
        <title>Sequencing and chromosome-scale assembly of the giantPleurodeles waltlgenome.</title>
        <authorList>
            <person name="Brown T."/>
            <person name="Elewa A."/>
            <person name="Iarovenko S."/>
            <person name="Subramanian E."/>
            <person name="Araus A.J."/>
            <person name="Petzold A."/>
            <person name="Susuki M."/>
            <person name="Suzuki K.-i.T."/>
            <person name="Hayashi T."/>
            <person name="Toyoda A."/>
            <person name="Oliveira C."/>
            <person name="Osipova E."/>
            <person name="Leigh N.D."/>
            <person name="Simon A."/>
            <person name="Yun M.H."/>
        </authorList>
    </citation>
    <scope>NUCLEOTIDE SEQUENCE</scope>
    <source>
        <strain evidence="2">20211129_DDA</strain>
        <tissue evidence="2">Liver</tissue>
    </source>
</reference>
<gene>
    <name evidence="2" type="ORF">NDU88_007967</name>
</gene>
<comment type="caution">
    <text evidence="2">The sequence shown here is derived from an EMBL/GenBank/DDBJ whole genome shotgun (WGS) entry which is preliminary data.</text>
</comment>
<accession>A0AAV7QPG5</accession>
<evidence type="ECO:0000256" key="1">
    <source>
        <dbReference type="SAM" id="MobiDB-lite"/>
    </source>
</evidence>
<proteinExistence type="predicted"/>
<dbReference type="Proteomes" id="UP001066276">
    <property type="component" value="Chromosome 6"/>
</dbReference>